<dbReference type="EMBL" id="FTMP01000001">
    <property type="protein sequence ID" value="SIP90178.1"/>
    <property type="molecule type" value="Genomic_DNA"/>
</dbReference>
<accession>A0A1N6NDI6</accession>
<dbReference type="RefSeq" id="WP_076423558.1">
    <property type="nucleotide sequence ID" value="NZ_FTMP01000001.1"/>
</dbReference>
<dbReference type="Proteomes" id="UP000185841">
    <property type="component" value="Unassembled WGS sequence"/>
</dbReference>
<evidence type="ECO:0000313" key="1">
    <source>
        <dbReference type="EMBL" id="SIP90178.1"/>
    </source>
</evidence>
<name>A0A1N6NDI6_AQUAC</name>
<organism evidence="1 2">
    <name type="scientific">Aquipseudomonas alcaligenes</name>
    <name type="common">Pseudomonas alcaligenes</name>
    <dbReference type="NCBI Taxonomy" id="43263"/>
    <lineage>
        <taxon>Bacteria</taxon>
        <taxon>Pseudomonadati</taxon>
        <taxon>Pseudomonadota</taxon>
        <taxon>Gammaproteobacteria</taxon>
        <taxon>Pseudomonadales</taxon>
        <taxon>Pseudomonadaceae</taxon>
        <taxon>Aquipseudomonas</taxon>
    </lineage>
</organism>
<proteinExistence type="predicted"/>
<evidence type="ECO:0008006" key="3">
    <source>
        <dbReference type="Google" id="ProtNLM"/>
    </source>
</evidence>
<protein>
    <recommendedName>
        <fullName evidence="3">DUF4393 domain-containing protein</fullName>
    </recommendedName>
</protein>
<sequence length="210" mass="23102">MKGSLLIKAIKDTLTDNWESLAEGGDLIWSAATEGGLLEEIPLVSIGAKFLNARDQLQEHRFRRNCQALLLACEKVDNEKKRETLDKLSADPELLEDFADTLLQIACDSSKPYKASIVGNLLASMLSGRIDYLAYDRLTHIVHSASIPALQAFQRDMASTAGNPYIQNRSFGSEPLMLSMGIASRYGNKLTISDDGILLYRFGFAGFPNA</sequence>
<reference evidence="1 2" key="1">
    <citation type="submission" date="2017-01" db="EMBL/GenBank/DDBJ databases">
        <authorList>
            <person name="Mah S.A."/>
            <person name="Swanson W.J."/>
            <person name="Moy G.W."/>
            <person name="Vacquier V.D."/>
        </authorList>
    </citation>
    <scope>NUCLEOTIDE SEQUENCE [LARGE SCALE GENOMIC DNA]</scope>
    <source>
        <strain evidence="1 2">RU36E</strain>
    </source>
</reference>
<dbReference type="AlphaFoldDB" id="A0A1N6NDI6"/>
<gene>
    <name evidence="1" type="ORF">SAMN05878282_101235</name>
</gene>
<evidence type="ECO:0000313" key="2">
    <source>
        <dbReference type="Proteomes" id="UP000185841"/>
    </source>
</evidence>